<dbReference type="Proteomes" id="UP000001901">
    <property type="component" value="Chromosome"/>
</dbReference>
<accession>D2RGV5</accession>
<protein>
    <submittedName>
        <fullName evidence="2">Transcriptional regulator, TrmB</fullName>
    </submittedName>
</protein>
<dbReference type="InterPro" id="IPR051797">
    <property type="entry name" value="TrmB-like"/>
</dbReference>
<evidence type="ECO:0000313" key="2">
    <source>
        <dbReference type="EMBL" id="ADB57530.1"/>
    </source>
</evidence>
<dbReference type="SUPFAM" id="SSF46785">
    <property type="entry name" value="Winged helix' DNA-binding domain"/>
    <property type="match status" value="1"/>
</dbReference>
<dbReference type="PANTHER" id="PTHR34293:SF1">
    <property type="entry name" value="HTH-TYPE TRANSCRIPTIONAL REGULATOR TRMBL2"/>
    <property type="match status" value="1"/>
</dbReference>
<reference evidence="2 3" key="1">
    <citation type="journal article" date="2010" name="Stand. Genomic Sci.">
        <title>Complete genome sequence of Archaeoglobus profundus type strain (AV18).</title>
        <authorList>
            <person name="von Jan M."/>
            <person name="Lapidus A."/>
            <person name="Del Rio T.G."/>
            <person name="Copeland A."/>
            <person name="Tice H."/>
            <person name="Cheng J.F."/>
            <person name="Lucas S."/>
            <person name="Chen F."/>
            <person name="Nolan M."/>
            <person name="Goodwin L."/>
            <person name="Han C."/>
            <person name="Pitluck S."/>
            <person name="Liolios K."/>
            <person name="Ivanova N."/>
            <person name="Mavromatis K."/>
            <person name="Ovchinnikova G."/>
            <person name="Chertkov O."/>
            <person name="Pati A."/>
            <person name="Chen A."/>
            <person name="Palaniappan K."/>
            <person name="Land M."/>
            <person name="Hauser L."/>
            <person name="Chang Y.J."/>
            <person name="Jeffries C.D."/>
            <person name="Saunders E."/>
            <person name="Brettin T."/>
            <person name="Detter J.C."/>
            <person name="Chain P."/>
            <person name="Eichinger K."/>
            <person name="Huber H."/>
            <person name="Spring S."/>
            <person name="Rohde M."/>
            <person name="Goker M."/>
            <person name="Wirth R."/>
            <person name="Woyke T."/>
            <person name="Bristow J."/>
            <person name="Eisen J.A."/>
            <person name="Markowitz V."/>
            <person name="Hugenholtz P."/>
            <person name="Kyrpides N.C."/>
            <person name="Klenk H.P."/>
        </authorList>
    </citation>
    <scope>NUCLEOTIDE SEQUENCE [LARGE SCALE GENOMIC DNA]</scope>
    <source>
        <strain evidence="3">DSM 5631 / JCM 9629 / NBRC 100127 / Av18</strain>
    </source>
</reference>
<dbReference type="InterPro" id="IPR002831">
    <property type="entry name" value="Tscrpt_reg_TrmB_N"/>
</dbReference>
<dbReference type="PANTHER" id="PTHR34293">
    <property type="entry name" value="HTH-TYPE TRANSCRIPTIONAL REGULATOR TRMBL2"/>
    <property type="match status" value="1"/>
</dbReference>
<dbReference type="HOGENOM" id="CLU_1242977_0_0_2"/>
<keyword evidence="3" id="KW-1185">Reference proteome</keyword>
<sequence length="231" mass="26094">MKITEVLKYFGLSEYEAKALYVLLLHGELTAKDIAELSGIPRTSVYDVMNLLESKGLVVSYGKPLRFRAIEADEIVKIFSGIVLDRLDLLKKELSRLRGGASEEVRVYKGEATLSILRTLVSEARERIVALLSYITDDMAEILNSAKCRVTVVSSNASRVKGECYEFQRKEKLLEKVKGLCHGILIFDDRAAMIVFMNGIALSIVSYDERLVLFLKMLVNSLIEFFRDVRT</sequence>
<dbReference type="EMBL" id="CP001857">
    <property type="protein sequence ID" value="ADB57530.1"/>
    <property type="molecule type" value="Genomic_DNA"/>
</dbReference>
<dbReference type="Gene3D" id="1.10.10.10">
    <property type="entry name" value="Winged helix-like DNA-binding domain superfamily/Winged helix DNA-binding domain"/>
    <property type="match status" value="1"/>
</dbReference>
<dbReference type="GeneID" id="8739123"/>
<evidence type="ECO:0000259" key="1">
    <source>
        <dbReference type="Pfam" id="PF01978"/>
    </source>
</evidence>
<evidence type="ECO:0000313" key="3">
    <source>
        <dbReference type="Proteomes" id="UP000001901"/>
    </source>
</evidence>
<feature type="domain" description="Transcription regulator TrmB N-terminal" evidence="1">
    <location>
        <begin position="7"/>
        <end position="72"/>
    </location>
</feature>
<organism evidence="2 3">
    <name type="scientific">Archaeoglobus profundus (strain DSM 5631 / JCM 9629 / NBRC 100127 / Av18)</name>
    <dbReference type="NCBI Taxonomy" id="572546"/>
    <lineage>
        <taxon>Archaea</taxon>
        <taxon>Methanobacteriati</taxon>
        <taxon>Methanobacteriota</taxon>
        <taxon>Archaeoglobi</taxon>
        <taxon>Archaeoglobales</taxon>
        <taxon>Archaeoglobaceae</taxon>
        <taxon>Archaeoglobus</taxon>
    </lineage>
</organism>
<gene>
    <name evidence="2" type="ordered locus">Arcpr_0464</name>
</gene>
<dbReference type="InterPro" id="IPR036388">
    <property type="entry name" value="WH-like_DNA-bd_sf"/>
</dbReference>
<dbReference type="AlphaFoldDB" id="D2RGV5"/>
<dbReference type="RefSeq" id="WP_012939866.1">
    <property type="nucleotide sequence ID" value="NC_013741.1"/>
</dbReference>
<dbReference type="eggNOG" id="arCOG02037">
    <property type="taxonomic scope" value="Archaea"/>
</dbReference>
<dbReference type="Pfam" id="PF01978">
    <property type="entry name" value="TrmB"/>
    <property type="match status" value="1"/>
</dbReference>
<dbReference type="PaxDb" id="572546-Arcpr_0464"/>
<dbReference type="InterPro" id="IPR036390">
    <property type="entry name" value="WH_DNA-bd_sf"/>
</dbReference>
<dbReference type="OrthoDB" id="30795at2157"/>
<dbReference type="KEGG" id="apo:Arcpr_0464"/>
<name>D2RGV5_ARCPA</name>
<dbReference type="STRING" id="572546.Arcpr_0464"/>
<proteinExistence type="predicted"/>